<evidence type="ECO:0000313" key="4">
    <source>
        <dbReference type="Proteomes" id="UP001283361"/>
    </source>
</evidence>
<keyword evidence="4" id="KW-1185">Reference proteome</keyword>
<dbReference type="Gene3D" id="3.90.215.10">
    <property type="entry name" value="Gamma Fibrinogen, chain A, domain 1"/>
    <property type="match status" value="1"/>
</dbReference>
<dbReference type="AlphaFoldDB" id="A0AAE0YN65"/>
<dbReference type="Pfam" id="PF00147">
    <property type="entry name" value="Fibrinogen_C"/>
    <property type="match status" value="1"/>
</dbReference>
<dbReference type="InterPro" id="IPR014716">
    <property type="entry name" value="Fibrinogen_a/b/g_C_1"/>
</dbReference>
<name>A0AAE0YN65_9GAST</name>
<dbReference type="InterPro" id="IPR050373">
    <property type="entry name" value="Fibrinogen_C-term_domain"/>
</dbReference>
<dbReference type="Proteomes" id="UP001283361">
    <property type="component" value="Unassembled WGS sequence"/>
</dbReference>
<dbReference type="PROSITE" id="PS51406">
    <property type="entry name" value="FIBRINOGEN_C_2"/>
    <property type="match status" value="1"/>
</dbReference>
<protein>
    <recommendedName>
        <fullName evidence="2">Fibrinogen C-terminal domain-containing protein</fullName>
    </recommendedName>
</protein>
<dbReference type="PANTHER" id="PTHR19143">
    <property type="entry name" value="FIBRINOGEN/TENASCIN/ANGIOPOEITIN"/>
    <property type="match status" value="1"/>
</dbReference>
<evidence type="ECO:0000256" key="1">
    <source>
        <dbReference type="SAM" id="MobiDB-lite"/>
    </source>
</evidence>
<reference evidence="3" key="1">
    <citation type="journal article" date="2023" name="G3 (Bethesda)">
        <title>A reference genome for the long-term kleptoplast-retaining sea slug Elysia crispata morphotype clarki.</title>
        <authorList>
            <person name="Eastman K.E."/>
            <person name="Pendleton A.L."/>
            <person name="Shaikh M.A."/>
            <person name="Suttiyut T."/>
            <person name="Ogas R."/>
            <person name="Tomko P."/>
            <person name="Gavelis G."/>
            <person name="Widhalm J.R."/>
            <person name="Wisecaver J.H."/>
        </authorList>
    </citation>
    <scope>NUCLEOTIDE SEQUENCE</scope>
    <source>
        <strain evidence="3">ECLA1</strain>
    </source>
</reference>
<gene>
    <name evidence="3" type="ORF">RRG08_012683</name>
</gene>
<organism evidence="3 4">
    <name type="scientific">Elysia crispata</name>
    <name type="common">lettuce slug</name>
    <dbReference type="NCBI Taxonomy" id="231223"/>
    <lineage>
        <taxon>Eukaryota</taxon>
        <taxon>Metazoa</taxon>
        <taxon>Spiralia</taxon>
        <taxon>Lophotrochozoa</taxon>
        <taxon>Mollusca</taxon>
        <taxon>Gastropoda</taxon>
        <taxon>Heterobranchia</taxon>
        <taxon>Euthyneura</taxon>
        <taxon>Panpulmonata</taxon>
        <taxon>Sacoglossa</taxon>
        <taxon>Placobranchoidea</taxon>
        <taxon>Plakobranchidae</taxon>
        <taxon>Elysia</taxon>
    </lineage>
</organism>
<dbReference type="SMART" id="SM00186">
    <property type="entry name" value="FBG"/>
    <property type="match status" value="1"/>
</dbReference>
<dbReference type="InterPro" id="IPR002181">
    <property type="entry name" value="Fibrinogen_a/b/g_C_dom"/>
</dbReference>
<accession>A0AAE0YN65</accession>
<feature type="domain" description="Fibrinogen C-terminal" evidence="2">
    <location>
        <begin position="322"/>
        <end position="537"/>
    </location>
</feature>
<proteinExistence type="predicted"/>
<evidence type="ECO:0000313" key="3">
    <source>
        <dbReference type="EMBL" id="KAK3751622.1"/>
    </source>
</evidence>
<dbReference type="InterPro" id="IPR036056">
    <property type="entry name" value="Fibrinogen-like_C"/>
</dbReference>
<dbReference type="GO" id="GO:0005615">
    <property type="term" value="C:extracellular space"/>
    <property type="evidence" value="ECO:0007669"/>
    <property type="project" value="TreeGrafter"/>
</dbReference>
<evidence type="ECO:0000259" key="2">
    <source>
        <dbReference type="PROSITE" id="PS51406"/>
    </source>
</evidence>
<comment type="caution">
    <text evidence="3">The sequence shown here is derived from an EMBL/GenBank/DDBJ whole genome shotgun (WGS) entry which is preliminary data.</text>
</comment>
<dbReference type="PANTHER" id="PTHR19143:SF458">
    <property type="entry name" value="FIBRINOGEN C-TERMINAL DOMAIN-CONTAINING PROTEIN-RELATED"/>
    <property type="match status" value="1"/>
</dbReference>
<feature type="compositionally biased region" description="Low complexity" evidence="1">
    <location>
        <begin position="275"/>
        <end position="297"/>
    </location>
</feature>
<dbReference type="CDD" id="cd00087">
    <property type="entry name" value="FReD"/>
    <property type="match status" value="1"/>
</dbReference>
<dbReference type="SUPFAM" id="SSF56496">
    <property type="entry name" value="Fibrinogen C-terminal domain-like"/>
    <property type="match status" value="1"/>
</dbReference>
<feature type="region of interest" description="Disordered" evidence="1">
    <location>
        <begin position="274"/>
        <end position="297"/>
    </location>
</feature>
<dbReference type="EMBL" id="JAWDGP010005812">
    <property type="protein sequence ID" value="KAK3751622.1"/>
    <property type="molecule type" value="Genomic_DNA"/>
</dbReference>
<sequence length="537" mass="60193">MVSTRYPQQGLHHTTALTETDKTLSKGGPKLITGRKINKGTPQRHLTMNNKERETVLFFKMERSFFLATRIILCLFLIKAGKCNEVHMEMTMEAQSGSRTSCGILNCSETIVHDDITDDDPDQISGTQPNTISSISISKKNASYTTNNDGTDTGSLIASLNHNEPNISKVTDDCKVDGYLEQEQANLQVEIFEEDDCHAEYTCEVRSIDEKGNEILTINRMRPTNRDADSDNGGQTRYSDLEKLINNLDKKLDSLGTVLQGQMANLQNEFQQLKSSIDATTPSPSSSSSSSSSTDSDVTLSSIRDLFQETNEEIASTIKTVMTDLSTPKTCTKGMISISSPHTYPYTVIRPSNVSVLSTPYLCDTVTDGGGWIVIQRRTTGRTDFYRDWADYKHGFGSLDGDFWLGNENIYDLTCTGTFELRVDLKYRGKSAFAQYSSFSLDNEENNYTLRIGTYSGTAGNALSYHKDRPFSTYDRDNDSYEHNCAYRYRGGWWFVRCHWAHLNARWGLIGFGGPRWSTFSGSNPVSFTEMKIRKVG</sequence>